<dbReference type="AlphaFoldDB" id="A0A1Y1QL62"/>
<dbReference type="InterPro" id="IPR032887">
    <property type="entry name" value="DusB"/>
</dbReference>
<evidence type="ECO:0000256" key="5">
    <source>
        <dbReference type="ARBA" id="ARBA00022643"/>
    </source>
</evidence>
<evidence type="ECO:0000256" key="8">
    <source>
        <dbReference type="ARBA" id="ARBA00022884"/>
    </source>
</evidence>
<dbReference type="GO" id="GO:0050660">
    <property type="term" value="F:flavin adenine dinucleotide binding"/>
    <property type="evidence" value="ECO:0007669"/>
    <property type="project" value="InterPro"/>
</dbReference>
<feature type="domain" description="DUS-like FMN-binding" evidence="16">
    <location>
        <begin position="14"/>
        <end position="314"/>
    </location>
</feature>
<dbReference type="InterPro" id="IPR018517">
    <property type="entry name" value="tRNA_hU_synthase_CS"/>
</dbReference>
<organism evidence="17 18">
    <name type="scientific">Thiothrix lacustris</name>
    <dbReference type="NCBI Taxonomy" id="525917"/>
    <lineage>
        <taxon>Bacteria</taxon>
        <taxon>Pseudomonadati</taxon>
        <taxon>Pseudomonadota</taxon>
        <taxon>Gammaproteobacteria</taxon>
        <taxon>Thiotrichales</taxon>
        <taxon>Thiotrichaceae</taxon>
        <taxon>Thiothrix</taxon>
    </lineage>
</organism>
<sequence length="326" mass="35738">MLSIGSYTLDSNLLLAPMAGVTDYPFRRLCRQYGAALATSEMLSADVSLWGSKKSRTRIPQQQEAAPRSVQIAGSEPQQMAEAAHASVQQGAHIVDINMGCPAKKVCNKAAGSALLRDEVLVRDILQAVVTAVNVPVTLKFRTGWSVSNRNAVTVAQIAEDVGIQAIAIHGRTRADAYRGYAEYETIRQVKMNVGIPVIANGDIQTPLDAAFILDYTHTDGLMLGRAAWGQPWIFWQLGEFFKTGELPAQPDVYTRSQVVLAHIRAIHDFYGEETGVRVARKHIGWYLDRMTSDPGYKQRIFSTTCSNNQLAAVNDALGIIALTQY</sequence>
<keyword evidence="9 12" id="KW-0560">Oxidoreductase</keyword>
<evidence type="ECO:0000256" key="11">
    <source>
        <dbReference type="ARBA" id="ARBA00048802"/>
    </source>
</evidence>
<dbReference type="Proteomes" id="UP000192491">
    <property type="component" value="Unassembled WGS sequence"/>
</dbReference>
<dbReference type="InterPro" id="IPR001269">
    <property type="entry name" value="DUS_fam"/>
</dbReference>
<feature type="binding site" evidence="12">
    <location>
        <begin position="201"/>
        <end position="203"/>
    </location>
    <ligand>
        <name>FMN</name>
        <dbReference type="ChEBI" id="CHEBI:58210"/>
    </ligand>
</feature>
<keyword evidence="8 12" id="KW-0694">RNA-binding</keyword>
<dbReference type="Pfam" id="PF01207">
    <property type="entry name" value="Dus"/>
    <property type="match status" value="1"/>
</dbReference>
<evidence type="ECO:0000313" key="18">
    <source>
        <dbReference type="Proteomes" id="UP000192491"/>
    </source>
</evidence>
<dbReference type="EMBL" id="MTEJ01000184">
    <property type="protein sequence ID" value="OQX08155.1"/>
    <property type="molecule type" value="Genomic_DNA"/>
</dbReference>
<dbReference type="GO" id="GO:0010181">
    <property type="term" value="F:FMN binding"/>
    <property type="evidence" value="ECO:0007669"/>
    <property type="project" value="UniProtKB-UniRule"/>
</dbReference>
<evidence type="ECO:0000256" key="12">
    <source>
        <dbReference type="HAMAP-Rule" id="MF_02042"/>
    </source>
</evidence>
<dbReference type="InterPro" id="IPR024036">
    <property type="entry name" value="tRNA-dHydroUridine_Synthase_C"/>
</dbReference>
<dbReference type="PANTHER" id="PTHR45846">
    <property type="entry name" value="TRNA-DIHYDROURIDINE(47) SYNTHASE [NAD(P)(+)]-LIKE"/>
    <property type="match status" value="1"/>
</dbReference>
<feature type="binding site" evidence="12 15">
    <location>
        <position position="140"/>
    </location>
    <ligand>
        <name>FMN</name>
        <dbReference type="ChEBI" id="CHEBI:58210"/>
    </ligand>
</feature>
<comment type="caution">
    <text evidence="17">The sequence shown here is derived from an EMBL/GenBank/DDBJ whole genome shotgun (WGS) entry which is preliminary data.</text>
</comment>
<evidence type="ECO:0000256" key="15">
    <source>
        <dbReference type="PIRSR" id="PIRSR006621-2"/>
    </source>
</evidence>
<dbReference type="GO" id="GO:0017150">
    <property type="term" value="F:tRNA dihydrouridine synthase activity"/>
    <property type="evidence" value="ECO:0007669"/>
    <property type="project" value="UniProtKB-UniRule"/>
</dbReference>
<dbReference type="SUPFAM" id="SSF51395">
    <property type="entry name" value="FMN-linked oxidoreductases"/>
    <property type="match status" value="1"/>
</dbReference>
<keyword evidence="15" id="KW-0547">Nucleotide-binding</keyword>
<gene>
    <name evidence="12" type="primary">dusB</name>
    <name evidence="17" type="ORF">BWK73_26215</name>
</gene>
<comment type="cofactor">
    <cofactor evidence="1 12 13 15">
        <name>FMN</name>
        <dbReference type="ChEBI" id="CHEBI:58210"/>
    </cofactor>
</comment>
<comment type="similarity">
    <text evidence="12">Belongs to the Dus family. DusB subfamily.</text>
</comment>
<evidence type="ECO:0000259" key="16">
    <source>
        <dbReference type="Pfam" id="PF01207"/>
    </source>
</evidence>
<keyword evidence="3 12" id="KW-0820">tRNA-binding</keyword>
<protein>
    <recommendedName>
        <fullName evidence="12">tRNA-dihydrouridine synthase B</fullName>
        <ecNumber evidence="12">1.3.1.-</ecNumber>
    </recommendedName>
</protein>
<feature type="active site" description="Proton donor" evidence="12 14">
    <location>
        <position position="101"/>
    </location>
</feature>
<dbReference type="Gene3D" id="1.10.1200.80">
    <property type="entry name" value="Putative flavin oxidoreducatase, domain 2"/>
    <property type="match status" value="1"/>
</dbReference>
<keyword evidence="5 12" id="KW-0288">FMN</keyword>
<evidence type="ECO:0000256" key="7">
    <source>
        <dbReference type="ARBA" id="ARBA00022857"/>
    </source>
</evidence>
<dbReference type="PANTHER" id="PTHR45846:SF1">
    <property type="entry name" value="TRNA-DIHYDROURIDINE(47) SYNTHASE [NAD(P)(+)]-LIKE"/>
    <property type="match status" value="1"/>
</dbReference>
<evidence type="ECO:0000256" key="10">
    <source>
        <dbReference type="ARBA" id="ARBA00048205"/>
    </source>
</evidence>
<evidence type="ECO:0000256" key="3">
    <source>
        <dbReference type="ARBA" id="ARBA00022555"/>
    </source>
</evidence>
<accession>A0A1Y1QL62</accession>
<comment type="function">
    <text evidence="2 12 13">Catalyzes the synthesis of 5,6-dihydrouridine (D), a modified base found in the D-loop of most tRNAs, via the reduction of the C5-C6 double bond in target uridines.</text>
</comment>
<dbReference type="NCBIfam" id="TIGR00737">
    <property type="entry name" value="nifR3_yhdG"/>
    <property type="match status" value="1"/>
</dbReference>
<comment type="catalytic activity">
    <reaction evidence="11 12">
        <text>a 5,6-dihydrouridine in tRNA + NAD(+) = a uridine in tRNA + NADH + H(+)</text>
        <dbReference type="Rhea" id="RHEA:54452"/>
        <dbReference type="Rhea" id="RHEA-COMP:13339"/>
        <dbReference type="Rhea" id="RHEA-COMP:13887"/>
        <dbReference type="ChEBI" id="CHEBI:15378"/>
        <dbReference type="ChEBI" id="CHEBI:57540"/>
        <dbReference type="ChEBI" id="CHEBI:57945"/>
        <dbReference type="ChEBI" id="CHEBI:65315"/>
        <dbReference type="ChEBI" id="CHEBI:74443"/>
    </reaction>
</comment>
<evidence type="ECO:0000256" key="4">
    <source>
        <dbReference type="ARBA" id="ARBA00022630"/>
    </source>
</evidence>
<feature type="binding site" evidence="15">
    <location>
        <position position="170"/>
    </location>
    <ligand>
        <name>FMN</name>
        <dbReference type="ChEBI" id="CHEBI:58210"/>
    </ligand>
</feature>
<evidence type="ECO:0000256" key="2">
    <source>
        <dbReference type="ARBA" id="ARBA00002790"/>
    </source>
</evidence>
<dbReference type="InterPro" id="IPR004652">
    <property type="entry name" value="DusB-like"/>
</dbReference>
<evidence type="ECO:0000256" key="9">
    <source>
        <dbReference type="ARBA" id="ARBA00023002"/>
    </source>
</evidence>
<dbReference type="CDD" id="cd02801">
    <property type="entry name" value="DUS_like_FMN"/>
    <property type="match status" value="1"/>
</dbReference>
<feature type="binding site" evidence="12 15">
    <location>
        <position position="71"/>
    </location>
    <ligand>
        <name>FMN</name>
        <dbReference type="ChEBI" id="CHEBI:58210"/>
    </ligand>
</feature>
<feature type="binding site" evidence="12 15">
    <location>
        <begin position="225"/>
        <end position="226"/>
    </location>
    <ligand>
        <name>FMN</name>
        <dbReference type="ChEBI" id="CHEBI:58210"/>
    </ligand>
</feature>
<comment type="catalytic activity">
    <reaction evidence="10 12">
        <text>a 5,6-dihydrouridine in tRNA + NADP(+) = a uridine in tRNA + NADPH + H(+)</text>
        <dbReference type="Rhea" id="RHEA:23624"/>
        <dbReference type="Rhea" id="RHEA-COMP:13339"/>
        <dbReference type="Rhea" id="RHEA-COMP:13887"/>
        <dbReference type="ChEBI" id="CHEBI:15378"/>
        <dbReference type="ChEBI" id="CHEBI:57783"/>
        <dbReference type="ChEBI" id="CHEBI:58349"/>
        <dbReference type="ChEBI" id="CHEBI:65315"/>
        <dbReference type="ChEBI" id="CHEBI:74443"/>
    </reaction>
</comment>
<evidence type="ECO:0000313" key="17">
    <source>
        <dbReference type="EMBL" id="OQX08155.1"/>
    </source>
</evidence>
<dbReference type="PROSITE" id="PS01136">
    <property type="entry name" value="UPF0034"/>
    <property type="match status" value="1"/>
</dbReference>
<reference evidence="17 18" key="1">
    <citation type="submission" date="2017-01" db="EMBL/GenBank/DDBJ databases">
        <title>Novel large sulfur bacteria in the metagenomes of groundwater-fed chemosynthetic microbial mats in the Lake Huron basin.</title>
        <authorList>
            <person name="Sharrar A.M."/>
            <person name="Flood B.E."/>
            <person name="Bailey J.V."/>
            <person name="Jones D.S."/>
            <person name="Biddanda B."/>
            <person name="Ruberg S.A."/>
            <person name="Marcus D.N."/>
            <person name="Dick G.J."/>
        </authorList>
    </citation>
    <scope>NUCLEOTIDE SEQUENCE [LARGE SCALE GENOMIC DNA]</scope>
    <source>
        <strain evidence="17">A8</strain>
    </source>
</reference>
<comment type="similarity">
    <text evidence="13">Belongs to the dus family.</text>
</comment>
<keyword evidence="7 12" id="KW-0521">NADP</keyword>
<dbReference type="HAMAP" id="MF_02042">
    <property type="entry name" value="DusB_subfam"/>
    <property type="match status" value="1"/>
</dbReference>
<keyword evidence="6 12" id="KW-0819">tRNA processing</keyword>
<evidence type="ECO:0000256" key="1">
    <source>
        <dbReference type="ARBA" id="ARBA00001917"/>
    </source>
</evidence>
<dbReference type="EC" id="1.3.1.-" evidence="12"/>
<evidence type="ECO:0000256" key="14">
    <source>
        <dbReference type="PIRSR" id="PIRSR006621-1"/>
    </source>
</evidence>
<keyword evidence="4 12" id="KW-0285">Flavoprotein</keyword>
<evidence type="ECO:0000256" key="13">
    <source>
        <dbReference type="PIRNR" id="PIRNR006621"/>
    </source>
</evidence>
<dbReference type="InterPro" id="IPR035587">
    <property type="entry name" value="DUS-like_FMN-bd"/>
</dbReference>
<proteinExistence type="inferred from homology"/>
<dbReference type="Gene3D" id="3.20.20.70">
    <property type="entry name" value="Aldolase class I"/>
    <property type="match status" value="1"/>
</dbReference>
<dbReference type="PIRSF" id="PIRSF006621">
    <property type="entry name" value="Dus"/>
    <property type="match status" value="1"/>
</dbReference>
<dbReference type="GO" id="GO:0000049">
    <property type="term" value="F:tRNA binding"/>
    <property type="evidence" value="ECO:0007669"/>
    <property type="project" value="UniProtKB-UniRule"/>
</dbReference>
<evidence type="ECO:0000256" key="6">
    <source>
        <dbReference type="ARBA" id="ARBA00022694"/>
    </source>
</evidence>
<name>A0A1Y1QL62_9GAMM</name>
<dbReference type="InterPro" id="IPR013785">
    <property type="entry name" value="Aldolase_TIM"/>
</dbReference>
<feature type="binding site" evidence="12 15">
    <location>
        <begin position="17"/>
        <end position="19"/>
    </location>
    <ligand>
        <name>FMN</name>
        <dbReference type="ChEBI" id="CHEBI:58210"/>
    </ligand>
</feature>